<feature type="region of interest" description="Disordered" evidence="1">
    <location>
        <begin position="1"/>
        <end position="27"/>
    </location>
</feature>
<dbReference type="EMBL" id="GBXM01083342">
    <property type="protein sequence ID" value="JAH25235.1"/>
    <property type="molecule type" value="Transcribed_RNA"/>
</dbReference>
<evidence type="ECO:0000256" key="1">
    <source>
        <dbReference type="SAM" id="MobiDB-lite"/>
    </source>
</evidence>
<accession>A0A0E9R9V1</accession>
<organism evidence="2">
    <name type="scientific">Anguilla anguilla</name>
    <name type="common">European freshwater eel</name>
    <name type="synonym">Muraena anguilla</name>
    <dbReference type="NCBI Taxonomy" id="7936"/>
    <lineage>
        <taxon>Eukaryota</taxon>
        <taxon>Metazoa</taxon>
        <taxon>Chordata</taxon>
        <taxon>Craniata</taxon>
        <taxon>Vertebrata</taxon>
        <taxon>Euteleostomi</taxon>
        <taxon>Actinopterygii</taxon>
        <taxon>Neopterygii</taxon>
        <taxon>Teleostei</taxon>
        <taxon>Anguilliformes</taxon>
        <taxon>Anguillidae</taxon>
        <taxon>Anguilla</taxon>
    </lineage>
</organism>
<reference evidence="2" key="2">
    <citation type="journal article" date="2015" name="Fish Shellfish Immunol.">
        <title>Early steps in the European eel (Anguilla anguilla)-Vibrio vulnificus interaction in the gills: Role of the RtxA13 toxin.</title>
        <authorList>
            <person name="Callol A."/>
            <person name="Pajuelo D."/>
            <person name="Ebbesson L."/>
            <person name="Teles M."/>
            <person name="MacKenzie S."/>
            <person name="Amaro C."/>
        </authorList>
    </citation>
    <scope>NUCLEOTIDE SEQUENCE</scope>
</reference>
<feature type="compositionally biased region" description="Basic and acidic residues" evidence="1">
    <location>
        <begin position="14"/>
        <end position="27"/>
    </location>
</feature>
<evidence type="ECO:0000313" key="2">
    <source>
        <dbReference type="EMBL" id="JAH25235.1"/>
    </source>
</evidence>
<name>A0A0E9R9V1_ANGAN</name>
<dbReference type="AlphaFoldDB" id="A0A0E9R9V1"/>
<protein>
    <submittedName>
        <fullName evidence="2">Uncharacterized protein</fullName>
    </submittedName>
</protein>
<sequence length="27" mass="3043">MLTYGQKCGQGQRGTDEAHGHQEQVRQ</sequence>
<proteinExistence type="predicted"/>
<reference evidence="2" key="1">
    <citation type="submission" date="2014-11" db="EMBL/GenBank/DDBJ databases">
        <authorList>
            <person name="Amaro Gonzalez C."/>
        </authorList>
    </citation>
    <scope>NUCLEOTIDE SEQUENCE</scope>
</reference>